<dbReference type="HOGENOM" id="CLU_1961999_0_0_1"/>
<dbReference type="AlphaFoldDB" id="B7P7Q9"/>
<reference evidence="2" key="2">
    <citation type="submission" date="2020-05" db="UniProtKB">
        <authorList>
            <consortium name="EnsemblMetazoa"/>
        </authorList>
    </citation>
    <scope>IDENTIFICATION</scope>
    <source>
        <strain evidence="2">wikel</strain>
    </source>
</reference>
<dbReference type="EMBL" id="ABJB010175713">
    <property type="status" value="NOT_ANNOTATED_CDS"/>
    <property type="molecule type" value="Genomic_DNA"/>
</dbReference>
<dbReference type="PaxDb" id="6945-B7P7Q9"/>
<gene>
    <name evidence="1" type="ORF">IscW_ISCW002579</name>
</gene>
<evidence type="ECO:0000313" key="3">
    <source>
        <dbReference type="Proteomes" id="UP000001555"/>
    </source>
</evidence>
<proteinExistence type="predicted"/>
<keyword evidence="3" id="KW-1185">Reference proteome</keyword>
<name>B7P7Q9_IXOSC</name>
<dbReference type="EnsemblMetazoa" id="ISCW002579-RA">
    <property type="protein sequence ID" value="ISCW002579-PA"/>
    <property type="gene ID" value="ISCW002579"/>
</dbReference>
<dbReference type="EMBL" id="DS652957">
    <property type="protein sequence ID" value="EEC02631.1"/>
    <property type="molecule type" value="Genomic_DNA"/>
</dbReference>
<sequence>MIHKAPPPHNRQKGPPVCRRGEIHFYNQCAASADGTFGIARPKFTSGETAASRKPCQPAWDARRQGLTSLYRVKKNIEQLFEIPRRQLQRAFLTGSSIGNFKWVAFYIRFKYTCWASVAWMGQSIVRK</sequence>
<evidence type="ECO:0000313" key="1">
    <source>
        <dbReference type="EMBL" id="EEC02631.1"/>
    </source>
</evidence>
<dbReference type="VEuPathDB" id="VectorBase:ISCW002579"/>
<organism>
    <name type="scientific">Ixodes scapularis</name>
    <name type="common">Black-legged tick</name>
    <name type="synonym">Deer tick</name>
    <dbReference type="NCBI Taxonomy" id="6945"/>
    <lineage>
        <taxon>Eukaryota</taxon>
        <taxon>Metazoa</taxon>
        <taxon>Ecdysozoa</taxon>
        <taxon>Arthropoda</taxon>
        <taxon>Chelicerata</taxon>
        <taxon>Arachnida</taxon>
        <taxon>Acari</taxon>
        <taxon>Parasitiformes</taxon>
        <taxon>Ixodida</taxon>
        <taxon>Ixodoidea</taxon>
        <taxon>Ixodidae</taxon>
        <taxon>Ixodinae</taxon>
        <taxon>Ixodes</taxon>
    </lineage>
</organism>
<dbReference type="InParanoid" id="B7P7Q9"/>
<protein>
    <submittedName>
        <fullName evidence="1 2">Uncharacterized protein</fullName>
    </submittedName>
</protein>
<accession>B7P7Q9</accession>
<reference evidence="1 3" key="1">
    <citation type="submission" date="2008-03" db="EMBL/GenBank/DDBJ databases">
        <title>Annotation of Ixodes scapularis.</title>
        <authorList>
            <consortium name="Ixodes scapularis Genome Project Consortium"/>
            <person name="Caler E."/>
            <person name="Hannick L.I."/>
            <person name="Bidwell S."/>
            <person name="Joardar V."/>
            <person name="Thiagarajan M."/>
            <person name="Amedeo P."/>
            <person name="Galinsky K.J."/>
            <person name="Schobel S."/>
            <person name="Inman J."/>
            <person name="Hostetler J."/>
            <person name="Miller J."/>
            <person name="Hammond M."/>
            <person name="Megy K."/>
            <person name="Lawson D."/>
            <person name="Kodira C."/>
            <person name="Sutton G."/>
            <person name="Meyer J."/>
            <person name="Hill C.A."/>
            <person name="Birren B."/>
            <person name="Nene V."/>
            <person name="Collins F."/>
            <person name="Alarcon-Chaidez F."/>
            <person name="Wikel S."/>
            <person name="Strausberg R."/>
        </authorList>
    </citation>
    <scope>NUCLEOTIDE SEQUENCE [LARGE SCALE GENOMIC DNA]</scope>
    <source>
        <strain evidence="3">Wikel</strain>
        <strain evidence="1">Wikel colony</strain>
    </source>
</reference>
<dbReference type="VEuPathDB" id="VectorBase:ISCI002579"/>
<dbReference type="Proteomes" id="UP000001555">
    <property type="component" value="Unassembled WGS sequence"/>
</dbReference>
<evidence type="ECO:0000313" key="2">
    <source>
        <dbReference type="EnsemblMetazoa" id="ISCW002579-PA"/>
    </source>
</evidence>